<dbReference type="AlphaFoldDB" id="A0A397TIE4"/>
<dbReference type="OrthoDB" id="2447291at2759"/>
<dbReference type="EMBL" id="QKYT01000074">
    <property type="protein sequence ID" value="RIA94771.1"/>
    <property type="molecule type" value="Genomic_DNA"/>
</dbReference>
<dbReference type="Proteomes" id="UP000265703">
    <property type="component" value="Unassembled WGS sequence"/>
</dbReference>
<dbReference type="InterPro" id="IPR021027">
    <property type="entry name" value="Transposase_put_HTH"/>
</dbReference>
<protein>
    <recommendedName>
        <fullName evidence="1">Transposase putative helix-turn-helix domain-containing protein</fullName>
    </recommendedName>
</protein>
<reference evidence="2 3" key="1">
    <citation type="submission" date="2018-06" db="EMBL/GenBank/DDBJ databases">
        <title>Comparative genomics reveals the genomic features of Rhizophagus irregularis, R. cerebriforme, R. diaphanum and Gigaspora rosea, and their symbiotic lifestyle signature.</title>
        <authorList>
            <person name="Morin E."/>
            <person name="San Clemente H."/>
            <person name="Chen E.C.H."/>
            <person name="De La Providencia I."/>
            <person name="Hainaut M."/>
            <person name="Kuo A."/>
            <person name="Kohler A."/>
            <person name="Murat C."/>
            <person name="Tang N."/>
            <person name="Roy S."/>
            <person name="Loubradou J."/>
            <person name="Henrissat B."/>
            <person name="Grigoriev I.V."/>
            <person name="Corradi N."/>
            <person name="Roux C."/>
            <person name="Martin F.M."/>
        </authorList>
    </citation>
    <scope>NUCLEOTIDE SEQUENCE [LARGE SCALE GENOMIC DNA]</scope>
    <source>
        <strain evidence="2 3">DAOM 227022</strain>
    </source>
</reference>
<comment type="caution">
    <text evidence="2">The sequence shown here is derived from an EMBL/GenBank/DDBJ whole genome shotgun (WGS) entry which is preliminary data.</text>
</comment>
<evidence type="ECO:0000313" key="3">
    <source>
        <dbReference type="Proteomes" id="UP000265703"/>
    </source>
</evidence>
<dbReference type="Pfam" id="PF12323">
    <property type="entry name" value="HTH_OrfB_IS605"/>
    <property type="match status" value="1"/>
</dbReference>
<name>A0A397TIE4_9GLOM</name>
<accession>A0A397TIE4</accession>
<feature type="domain" description="Transposase putative helix-turn-helix" evidence="1">
    <location>
        <begin position="66"/>
        <end position="100"/>
    </location>
</feature>
<keyword evidence="3" id="KW-1185">Reference proteome</keyword>
<organism evidence="2 3">
    <name type="scientific">Glomus cerebriforme</name>
    <dbReference type="NCBI Taxonomy" id="658196"/>
    <lineage>
        <taxon>Eukaryota</taxon>
        <taxon>Fungi</taxon>
        <taxon>Fungi incertae sedis</taxon>
        <taxon>Mucoromycota</taxon>
        <taxon>Glomeromycotina</taxon>
        <taxon>Glomeromycetes</taxon>
        <taxon>Glomerales</taxon>
        <taxon>Glomeraceae</taxon>
        <taxon>Glomus</taxon>
    </lineage>
</organism>
<sequence length="203" mass="24332">MVLFDDSTTDEHELSENILAINTIFICKLQGRRAAKHRRERKEKKESINCEKNKKRKKDENINRILNVKLYPNLTQKCLLKRWMGLARLIYNTIIDYLQRRQFLIVRVDKNNNKCKEIINFSKIQFLRTIIYLKLRSKKVYDDIPNNIIDETVDEAVKNFNSKDNNARLKFKIRKDLKHTITIHTQNFSKKKLESILRIISIQ</sequence>
<proteinExistence type="predicted"/>
<evidence type="ECO:0000313" key="2">
    <source>
        <dbReference type="EMBL" id="RIA94771.1"/>
    </source>
</evidence>
<evidence type="ECO:0000259" key="1">
    <source>
        <dbReference type="Pfam" id="PF12323"/>
    </source>
</evidence>
<dbReference type="Gene3D" id="1.10.287.2170">
    <property type="match status" value="1"/>
</dbReference>
<gene>
    <name evidence="2" type="ORF">C1645_759248</name>
</gene>